<dbReference type="Gene3D" id="3.40.1350.10">
    <property type="match status" value="1"/>
</dbReference>
<dbReference type="GO" id="GO:0000214">
    <property type="term" value="C:tRNA-intron endonuclease complex"/>
    <property type="evidence" value="ECO:0007669"/>
    <property type="project" value="UniProtKB-UniRule"/>
</dbReference>
<protein>
    <recommendedName>
        <fullName evidence="4">tRNA-splicing endonuclease subunit Sen2</fullName>
        <ecNumber evidence="4">4.6.1.16</ecNumber>
    </recommendedName>
</protein>
<feature type="active site" evidence="5">
    <location>
        <position position="357"/>
    </location>
</feature>
<evidence type="ECO:0000313" key="8">
    <source>
        <dbReference type="EMBL" id="OCK80995.1"/>
    </source>
</evidence>
<dbReference type="GO" id="GO:0005737">
    <property type="term" value="C:cytoplasm"/>
    <property type="evidence" value="ECO:0007669"/>
    <property type="project" value="TreeGrafter"/>
</dbReference>
<feature type="active site" evidence="5">
    <location>
        <position position="365"/>
    </location>
</feature>
<dbReference type="InterPro" id="IPR036167">
    <property type="entry name" value="tRNA_intron_Endo_cat-like_sf"/>
</dbReference>
<dbReference type="InterPro" id="IPR006677">
    <property type="entry name" value="tRNA_intron_Endonuc_cat-like"/>
</dbReference>
<dbReference type="PANTHER" id="PTHR21227:SF0">
    <property type="entry name" value="TRNA-SPLICING ENDONUCLEASE SUBUNIT SEN2"/>
    <property type="match status" value="1"/>
</dbReference>
<feature type="active site" evidence="5">
    <location>
        <position position="414"/>
    </location>
</feature>
<dbReference type="PIRSF" id="PIRSF011789">
    <property type="entry name" value="tRNA_splic_SEN2"/>
    <property type="match status" value="1"/>
</dbReference>
<gene>
    <name evidence="8" type="ORF">K432DRAFT_29535</name>
</gene>
<accession>A0A8E2EBK2</accession>
<dbReference type="InterPro" id="IPR006676">
    <property type="entry name" value="tRNA_splic"/>
</dbReference>
<evidence type="ECO:0000313" key="9">
    <source>
        <dbReference type="Proteomes" id="UP000250266"/>
    </source>
</evidence>
<dbReference type="Pfam" id="PF01974">
    <property type="entry name" value="tRNA_int_endo"/>
    <property type="match status" value="1"/>
</dbReference>
<dbReference type="EMBL" id="KV744937">
    <property type="protein sequence ID" value="OCK80995.1"/>
    <property type="molecule type" value="Genomic_DNA"/>
</dbReference>
<dbReference type="GO" id="GO:0000213">
    <property type="term" value="F:tRNA-intron lyase activity"/>
    <property type="evidence" value="ECO:0007669"/>
    <property type="project" value="UniProtKB-UniRule"/>
</dbReference>
<evidence type="ECO:0000259" key="7">
    <source>
        <dbReference type="Pfam" id="PF01974"/>
    </source>
</evidence>
<evidence type="ECO:0000256" key="2">
    <source>
        <dbReference type="ARBA" id="ARBA00022694"/>
    </source>
</evidence>
<dbReference type="FunFam" id="3.40.1350.10:FF:000007">
    <property type="entry name" value="tRNA-splicing endonuclease subunit Sen2"/>
    <property type="match status" value="1"/>
</dbReference>
<evidence type="ECO:0000256" key="3">
    <source>
        <dbReference type="ARBA" id="ARBA00023239"/>
    </source>
</evidence>
<dbReference type="SUPFAM" id="SSF53032">
    <property type="entry name" value="tRNA-intron endonuclease catalytic domain-like"/>
    <property type="match status" value="1"/>
</dbReference>
<dbReference type="EC" id="4.6.1.16" evidence="4"/>
<dbReference type="OrthoDB" id="10249562at2759"/>
<dbReference type="AlphaFoldDB" id="A0A8E2EBK2"/>
<dbReference type="InterPro" id="IPR011856">
    <property type="entry name" value="tRNA_endonuc-like_dom_sf"/>
</dbReference>
<evidence type="ECO:0000256" key="6">
    <source>
        <dbReference type="SAM" id="MobiDB-lite"/>
    </source>
</evidence>
<evidence type="ECO:0000256" key="1">
    <source>
        <dbReference type="ARBA" id="ARBA00008078"/>
    </source>
</evidence>
<feature type="domain" description="tRNA intron endonuclease catalytic" evidence="7">
    <location>
        <begin position="327"/>
        <end position="422"/>
    </location>
</feature>
<feature type="region of interest" description="Disordered" evidence="6">
    <location>
        <begin position="205"/>
        <end position="226"/>
    </location>
</feature>
<evidence type="ECO:0000256" key="4">
    <source>
        <dbReference type="PIRNR" id="PIRNR011789"/>
    </source>
</evidence>
<dbReference type="GO" id="GO:0003676">
    <property type="term" value="F:nucleic acid binding"/>
    <property type="evidence" value="ECO:0007669"/>
    <property type="project" value="InterPro"/>
</dbReference>
<proteinExistence type="inferred from homology"/>
<organism evidence="8 9">
    <name type="scientific">Lepidopterella palustris CBS 459.81</name>
    <dbReference type="NCBI Taxonomy" id="1314670"/>
    <lineage>
        <taxon>Eukaryota</taxon>
        <taxon>Fungi</taxon>
        <taxon>Dikarya</taxon>
        <taxon>Ascomycota</taxon>
        <taxon>Pezizomycotina</taxon>
        <taxon>Dothideomycetes</taxon>
        <taxon>Pleosporomycetidae</taxon>
        <taxon>Mytilinidiales</taxon>
        <taxon>Argynnaceae</taxon>
        <taxon>Lepidopterella</taxon>
    </lineage>
</organism>
<sequence length="462" mass="53071">MSAIVEASQISTPLEAPGSANGTVAIEQGPKPQERVPRPKRPNYVQIHSRPLPLNIYPLPTFIPHNPLSLLRIAYALFSQFFWPPSSHPPDSYKGYFSHETQSVHVTDVKTIRALWERGFFGKGNLSRSEPRWLDQEKRKRGLLVLETSEEVTRQRREDRRQFKLERARKEREAIEQQLREEGKLGDLAPVNETLGTEAVVESEQNPLPFSNGNANNHSELNSFTSGSMDVNPLENDSNEADRTPWAPEATISSNEVAIDGLDEVLEDEEHLQLTCEESFFLVYGLGVLEVSDQGTAIQTSALFKLFCQNSSFPSRRASTFEPDNPFLLKYVVYHHFRSLGWVVRPGVKFAVDYLLYNRGPVFSHAEFAIIILPSYSHPYWSESSERKLQTAKKETKDWWWLHRVNRVQTQVHKSLVLVYVDIPPPSHGTPEDRGFNIGNILKRYKVREFVLRRWIPNRNRD</sequence>
<comment type="similarity">
    <text evidence="1 4">Belongs to the tRNA-intron endonuclease family.</text>
</comment>
<dbReference type="InterPro" id="IPR016589">
    <property type="entry name" value="tRNA_splic_SEN2"/>
</dbReference>
<comment type="function">
    <text evidence="4">Constitutes one of the two catalytic subunit of the tRNA-splicing endonuclease complex, a complex responsible for identification and cleavage of the splice sites in pre-tRNA. It cleaves pre-tRNA at the 5'- and 3'-splice sites to release the intron. The products are an intron and two tRNA half-molecules bearing 2',3'-cyclic phosphate and 5'-OH termini. There are no conserved sequences at the splice sites, but the intron is invariably located at the same site in the gene, placing the splice sites an invariant distance from the constant structural features of the tRNA body.</text>
</comment>
<keyword evidence="2 4" id="KW-0819">tRNA processing</keyword>
<dbReference type="GO" id="GO:0000379">
    <property type="term" value="P:tRNA-type intron splice site recognition and cleavage"/>
    <property type="evidence" value="ECO:0007669"/>
    <property type="project" value="TreeGrafter"/>
</dbReference>
<reference evidence="8 9" key="1">
    <citation type="journal article" date="2016" name="Nat. Commun.">
        <title>Ectomycorrhizal ecology is imprinted in the genome of the dominant symbiotic fungus Cenococcum geophilum.</title>
        <authorList>
            <consortium name="DOE Joint Genome Institute"/>
            <person name="Peter M."/>
            <person name="Kohler A."/>
            <person name="Ohm R.A."/>
            <person name="Kuo A."/>
            <person name="Krutzmann J."/>
            <person name="Morin E."/>
            <person name="Arend M."/>
            <person name="Barry K.W."/>
            <person name="Binder M."/>
            <person name="Choi C."/>
            <person name="Clum A."/>
            <person name="Copeland A."/>
            <person name="Grisel N."/>
            <person name="Haridas S."/>
            <person name="Kipfer T."/>
            <person name="LaButti K."/>
            <person name="Lindquist E."/>
            <person name="Lipzen A."/>
            <person name="Maire R."/>
            <person name="Meier B."/>
            <person name="Mihaltcheva S."/>
            <person name="Molinier V."/>
            <person name="Murat C."/>
            <person name="Poggeler S."/>
            <person name="Quandt C.A."/>
            <person name="Sperisen C."/>
            <person name="Tritt A."/>
            <person name="Tisserant E."/>
            <person name="Crous P.W."/>
            <person name="Henrissat B."/>
            <person name="Nehls U."/>
            <person name="Egli S."/>
            <person name="Spatafora J.W."/>
            <person name="Grigoriev I.V."/>
            <person name="Martin F.M."/>
        </authorList>
    </citation>
    <scope>NUCLEOTIDE SEQUENCE [LARGE SCALE GENOMIC DNA]</scope>
    <source>
        <strain evidence="8 9">CBS 459.81</strain>
    </source>
</reference>
<feature type="region of interest" description="Disordered" evidence="6">
    <location>
        <begin position="12"/>
        <end position="42"/>
    </location>
</feature>
<dbReference type="PANTHER" id="PTHR21227">
    <property type="entry name" value="TRNA-SPLICING ENDONUCLEASE SUBUNIT SEN2"/>
    <property type="match status" value="1"/>
</dbReference>
<dbReference type="CDD" id="cd22363">
    <property type="entry name" value="tRNA-intron_lyase_C"/>
    <property type="match status" value="1"/>
</dbReference>
<evidence type="ECO:0000256" key="5">
    <source>
        <dbReference type="PIRSR" id="PIRSR011789-1"/>
    </source>
</evidence>
<keyword evidence="9" id="KW-1185">Reference proteome</keyword>
<keyword evidence="3 4" id="KW-0456">Lyase</keyword>
<dbReference type="Proteomes" id="UP000250266">
    <property type="component" value="Unassembled WGS sequence"/>
</dbReference>
<name>A0A8E2EBK2_9PEZI</name>